<keyword evidence="3" id="KW-1185">Reference proteome</keyword>
<evidence type="ECO:0000313" key="3">
    <source>
        <dbReference type="Proteomes" id="UP000054097"/>
    </source>
</evidence>
<dbReference type="EMBL" id="KN824286">
    <property type="protein sequence ID" value="KIM29898.1"/>
    <property type="molecule type" value="Genomic_DNA"/>
</dbReference>
<reference evidence="2" key="3">
    <citation type="submission" date="2015-02" db="EMBL/GenBank/DDBJ databases">
        <title>Evolutionary Origins and Diversification of the Mycorrhizal Mutualists.</title>
        <authorList>
            <consortium name="DOE Joint Genome Institute"/>
            <consortium name="Mycorrhizal Genomics Consortium"/>
            <person name="Kohler A."/>
            <person name="Kuo A."/>
            <person name="Nagy L.G."/>
            <person name="Floudas D."/>
            <person name="Copeland A."/>
            <person name="Barry K.W."/>
            <person name="Cichocki N."/>
            <person name="Veneault-Fourrey C."/>
            <person name="LaButti K."/>
            <person name="Lindquist E.A."/>
            <person name="Lipzen A."/>
            <person name="Lundell T."/>
            <person name="Morin E."/>
            <person name="Murat C."/>
            <person name="Riley R."/>
            <person name="Ohm R."/>
            <person name="Sun H."/>
            <person name="Tunlid A."/>
            <person name="Henrissat B."/>
            <person name="Grigoriev I.V."/>
            <person name="Hibbett D.S."/>
            <person name="Martin F."/>
        </authorList>
    </citation>
    <scope>NUCLEOTIDE SEQUENCE</scope>
    <source>
        <strain evidence="2">MAFF 305830</strain>
    </source>
</reference>
<dbReference type="AlphaFoldDB" id="A0A0C3BEM0"/>
<dbReference type="Proteomes" id="UP000054097">
    <property type="component" value="Unassembled WGS sequence"/>
</dbReference>
<dbReference type="HOGENOM" id="CLU_3015649_0_0_1"/>
<protein>
    <submittedName>
        <fullName evidence="2">Uncharacterized protein</fullName>
    </submittedName>
</protein>
<organism evidence="2 3">
    <name type="scientific">Serendipita vermifera MAFF 305830</name>
    <dbReference type="NCBI Taxonomy" id="933852"/>
    <lineage>
        <taxon>Eukaryota</taxon>
        <taxon>Fungi</taxon>
        <taxon>Dikarya</taxon>
        <taxon>Basidiomycota</taxon>
        <taxon>Agaricomycotina</taxon>
        <taxon>Agaricomycetes</taxon>
        <taxon>Sebacinales</taxon>
        <taxon>Serendipitaceae</taxon>
        <taxon>Serendipita</taxon>
    </lineage>
</organism>
<sequence length="56" mass="6428">MEMRVSLSLRFQRSWCLLFNGVTLSDELGSRLLSSIYLLKCCVNIKRRLFSCPEGG</sequence>
<reference evidence="3" key="2">
    <citation type="submission" date="2015-01" db="EMBL/GenBank/DDBJ databases">
        <title>Evolutionary Origins and Diversification of the Mycorrhizal Mutualists.</title>
        <authorList>
            <consortium name="DOE Joint Genome Institute"/>
            <consortium name="Mycorrhizal Genomics Consortium"/>
            <person name="Kohler A."/>
            <person name="Kuo A."/>
            <person name="Nagy L.G."/>
            <person name="Floudas D."/>
            <person name="Copeland A."/>
            <person name="Barry K.W."/>
            <person name="Cichocki N."/>
            <person name="Veneault-Fourrey C."/>
            <person name="LaButti K."/>
            <person name="Lindquist E.A."/>
            <person name="Lipzen A."/>
            <person name="Lundell T."/>
            <person name="Morin E."/>
            <person name="Murat C."/>
            <person name="Riley R."/>
            <person name="Ohm R."/>
            <person name="Sun H."/>
            <person name="Tunlid A."/>
            <person name="Henrissat B."/>
            <person name="Grigoriev I.V."/>
            <person name="Hibbett D.S."/>
            <person name="Martin F."/>
        </authorList>
    </citation>
    <scope>NUCLEOTIDE SEQUENCE [LARGE SCALE GENOMIC DNA]</scope>
    <source>
        <strain evidence="3">MAFF 305830</strain>
    </source>
</reference>
<dbReference type="EMBL" id="KN824286">
    <property type="protein sequence ID" value="KIM29906.1"/>
    <property type="molecule type" value="Genomic_DNA"/>
</dbReference>
<gene>
    <name evidence="1" type="ORF">M408DRAFT_98370</name>
    <name evidence="2" type="ORF">M408DRAFT_98599</name>
</gene>
<accession>A0A0C3BEM0</accession>
<reference evidence="2 3" key="1">
    <citation type="submission" date="2014-04" db="EMBL/GenBank/DDBJ databases">
        <authorList>
            <consortium name="DOE Joint Genome Institute"/>
            <person name="Kuo A."/>
            <person name="Zuccaro A."/>
            <person name="Kohler A."/>
            <person name="Nagy L.G."/>
            <person name="Floudas D."/>
            <person name="Copeland A."/>
            <person name="Barry K.W."/>
            <person name="Cichocki N."/>
            <person name="Veneault-Fourrey C."/>
            <person name="LaButti K."/>
            <person name="Lindquist E.A."/>
            <person name="Lipzen A."/>
            <person name="Lundell T."/>
            <person name="Morin E."/>
            <person name="Murat C."/>
            <person name="Sun H."/>
            <person name="Tunlid A."/>
            <person name="Henrissat B."/>
            <person name="Grigoriev I.V."/>
            <person name="Hibbett D.S."/>
            <person name="Martin F."/>
            <person name="Nordberg H.P."/>
            <person name="Cantor M.N."/>
            <person name="Hua S.X."/>
        </authorList>
    </citation>
    <scope>NUCLEOTIDE SEQUENCE [LARGE SCALE GENOMIC DNA]</scope>
    <source>
        <strain evidence="2 3">MAFF 305830</strain>
    </source>
</reference>
<evidence type="ECO:0000313" key="1">
    <source>
        <dbReference type="EMBL" id="KIM29898.1"/>
    </source>
</evidence>
<evidence type="ECO:0000313" key="2">
    <source>
        <dbReference type="EMBL" id="KIM29906.1"/>
    </source>
</evidence>
<name>A0A0C3BEM0_SERVB</name>
<proteinExistence type="predicted"/>